<dbReference type="Proteomes" id="UP000054144">
    <property type="component" value="Unassembled WGS sequence"/>
</dbReference>
<sequence length="586" mass="66343">MAPKSCTGKEVALDLLRNTTGAISDVVLQKYAASLEREETCISAVESQILTLKLLCAAHMRRDAVHKGVNPESMLASEITAEIALLTDQATSLAPYTDIYPESSQAFLELQLVFLSRLLAEHQFHLQCHYALFSPIRDLSRELLEQIFLATIRLGVLDNMAISMLVRTLTSVCRLWRTVALDLPQLWVYVTPGTLSSSQCAKWLQPSAPYSVWVNMYRVAVTRGLSTLKLYPAPDMNFPTGARIWRLDLYCKTSACWELLVILPRDMFPALQILTLVVYNRVLTEVKTFEASTRLTCLRIRDTSFNSLRGPGPLPFRFHWSSIATLDLHAANFDYMDLLTKCTGVVDCRLVVTPHAPDRVPPPRLLHLPALRRLTLELVPRALADFMEYATCPALETLCVTGARPGLGCVNDPHTFTRQLPVFASKTTTLIMRRVHSIVTDVLVYHGHFEHLTDLTILFACLETGVLFERMRFCSTMTRLPALPQVTRLVVGHACGFPSEYSCVQLAQMALSRWWPDQGEKWEGQHPISRLEILVVEHFVAKRMGKLYHFQLEACREQGMEYALFCGTYVKEEHFDFWESNADSEE</sequence>
<organism evidence="1 2">
    <name type="scientific">Fistulina hepatica ATCC 64428</name>
    <dbReference type="NCBI Taxonomy" id="1128425"/>
    <lineage>
        <taxon>Eukaryota</taxon>
        <taxon>Fungi</taxon>
        <taxon>Dikarya</taxon>
        <taxon>Basidiomycota</taxon>
        <taxon>Agaricomycotina</taxon>
        <taxon>Agaricomycetes</taxon>
        <taxon>Agaricomycetidae</taxon>
        <taxon>Agaricales</taxon>
        <taxon>Fistulinaceae</taxon>
        <taxon>Fistulina</taxon>
    </lineage>
</organism>
<evidence type="ECO:0000313" key="1">
    <source>
        <dbReference type="EMBL" id="KIY52410.1"/>
    </source>
</evidence>
<dbReference type="AlphaFoldDB" id="A0A0D7AKL7"/>
<dbReference type="OrthoDB" id="3268380at2759"/>
<accession>A0A0D7AKL7</accession>
<reference evidence="1 2" key="1">
    <citation type="journal article" date="2015" name="Fungal Genet. Biol.">
        <title>Evolution of novel wood decay mechanisms in Agaricales revealed by the genome sequences of Fistulina hepatica and Cylindrobasidium torrendii.</title>
        <authorList>
            <person name="Floudas D."/>
            <person name="Held B.W."/>
            <person name="Riley R."/>
            <person name="Nagy L.G."/>
            <person name="Koehler G."/>
            <person name="Ransdell A.S."/>
            <person name="Younus H."/>
            <person name="Chow J."/>
            <person name="Chiniquy J."/>
            <person name="Lipzen A."/>
            <person name="Tritt A."/>
            <person name="Sun H."/>
            <person name="Haridas S."/>
            <person name="LaButti K."/>
            <person name="Ohm R.A."/>
            <person name="Kues U."/>
            <person name="Blanchette R.A."/>
            <person name="Grigoriev I.V."/>
            <person name="Minto R.E."/>
            <person name="Hibbett D.S."/>
        </authorList>
    </citation>
    <scope>NUCLEOTIDE SEQUENCE [LARGE SCALE GENOMIC DNA]</scope>
    <source>
        <strain evidence="1 2">ATCC 64428</strain>
    </source>
</reference>
<evidence type="ECO:0000313" key="2">
    <source>
        <dbReference type="Proteomes" id="UP000054144"/>
    </source>
</evidence>
<dbReference type="SUPFAM" id="SSF52047">
    <property type="entry name" value="RNI-like"/>
    <property type="match status" value="1"/>
</dbReference>
<name>A0A0D7AKL7_9AGAR</name>
<proteinExistence type="predicted"/>
<dbReference type="EMBL" id="KN881643">
    <property type="protein sequence ID" value="KIY52410.1"/>
    <property type="molecule type" value="Genomic_DNA"/>
</dbReference>
<gene>
    <name evidence="1" type="ORF">FISHEDRAFT_55921</name>
</gene>
<protein>
    <submittedName>
        <fullName evidence="1">Uncharacterized protein</fullName>
    </submittedName>
</protein>
<keyword evidence="2" id="KW-1185">Reference proteome</keyword>